<protein>
    <submittedName>
        <fullName evidence="1">Uncharacterized protein</fullName>
    </submittedName>
</protein>
<organism evidence="1">
    <name type="scientific">marine sediment metagenome</name>
    <dbReference type="NCBI Taxonomy" id="412755"/>
    <lineage>
        <taxon>unclassified sequences</taxon>
        <taxon>metagenomes</taxon>
        <taxon>ecological metagenomes</taxon>
    </lineage>
</organism>
<evidence type="ECO:0000313" key="1">
    <source>
        <dbReference type="EMBL" id="GAH75877.1"/>
    </source>
</evidence>
<feature type="non-terminal residue" evidence="1">
    <location>
        <position position="1"/>
    </location>
</feature>
<comment type="caution">
    <text evidence="1">The sequence shown here is derived from an EMBL/GenBank/DDBJ whole genome shotgun (WGS) entry which is preliminary data.</text>
</comment>
<accession>X1I2D0</accession>
<sequence length="47" mass="5500">IRSYLHPWKAQLSGLDYKPGKFLFAQDWFQKVGLAASSNQYELIPRM</sequence>
<dbReference type="EMBL" id="BARU01026358">
    <property type="protein sequence ID" value="GAH75877.1"/>
    <property type="molecule type" value="Genomic_DNA"/>
</dbReference>
<gene>
    <name evidence="1" type="ORF">S03H2_42353</name>
</gene>
<dbReference type="AlphaFoldDB" id="X1I2D0"/>
<name>X1I2D0_9ZZZZ</name>
<reference evidence="1" key="1">
    <citation type="journal article" date="2014" name="Front. Microbiol.">
        <title>High frequency of phylogenetically diverse reductive dehalogenase-homologous genes in deep subseafloor sedimentary metagenomes.</title>
        <authorList>
            <person name="Kawai M."/>
            <person name="Futagami T."/>
            <person name="Toyoda A."/>
            <person name="Takaki Y."/>
            <person name="Nishi S."/>
            <person name="Hori S."/>
            <person name="Arai W."/>
            <person name="Tsubouchi T."/>
            <person name="Morono Y."/>
            <person name="Uchiyama I."/>
            <person name="Ito T."/>
            <person name="Fujiyama A."/>
            <person name="Inagaki F."/>
            <person name="Takami H."/>
        </authorList>
    </citation>
    <scope>NUCLEOTIDE SEQUENCE</scope>
    <source>
        <strain evidence="1">Expedition CK06-06</strain>
    </source>
</reference>
<proteinExistence type="predicted"/>